<feature type="region of interest" description="Disordered" evidence="1">
    <location>
        <begin position="154"/>
        <end position="203"/>
    </location>
</feature>
<reference evidence="4 5" key="1">
    <citation type="submission" date="2018-07" db="EMBL/GenBank/DDBJ databases">
        <title>Brachybacteriurn paraconglorneratum KCTC 9916.</title>
        <authorList>
            <person name="Li Y."/>
        </authorList>
    </citation>
    <scope>NUCLEOTIDE SEQUENCE [LARGE SCALE GENOMIC DNA]</scope>
    <source>
        <strain evidence="4 5">KCTC 9916</strain>
    </source>
</reference>
<evidence type="ECO:0000313" key="5">
    <source>
        <dbReference type="Proteomes" id="UP000274327"/>
    </source>
</evidence>
<feature type="transmembrane region" description="Helical" evidence="2">
    <location>
        <begin position="78"/>
        <end position="101"/>
    </location>
</feature>
<dbReference type="Proteomes" id="UP000274327">
    <property type="component" value="Unassembled WGS sequence"/>
</dbReference>
<feature type="compositionally biased region" description="Low complexity" evidence="1">
    <location>
        <begin position="169"/>
        <end position="187"/>
    </location>
</feature>
<dbReference type="AlphaFoldDB" id="A0A3R8QTY7"/>
<comment type="caution">
    <text evidence="4">The sequence shown here is derived from an EMBL/GenBank/DDBJ whole genome shotgun (WGS) entry which is preliminary data.</text>
</comment>
<dbReference type="InterPro" id="IPR006976">
    <property type="entry name" value="VanZ-like"/>
</dbReference>
<feature type="transmembrane region" description="Helical" evidence="2">
    <location>
        <begin position="48"/>
        <end position="66"/>
    </location>
</feature>
<dbReference type="GeneID" id="78121632"/>
<evidence type="ECO:0000313" key="4">
    <source>
        <dbReference type="EMBL" id="RRR17898.1"/>
    </source>
</evidence>
<accession>A0A3R8QTY7</accession>
<name>A0A3R8QTY7_9MICO</name>
<dbReference type="Pfam" id="PF04892">
    <property type="entry name" value="VanZ"/>
    <property type="match status" value="1"/>
</dbReference>
<protein>
    <submittedName>
        <fullName evidence="4">VanZ family protein</fullName>
    </submittedName>
</protein>
<feature type="transmembrane region" description="Helical" evidence="2">
    <location>
        <begin position="128"/>
        <end position="149"/>
    </location>
</feature>
<keyword evidence="2" id="KW-1133">Transmembrane helix</keyword>
<feature type="compositionally biased region" description="Gly residues" evidence="1">
    <location>
        <begin position="193"/>
        <end position="203"/>
    </location>
</feature>
<organism evidence="4 5">
    <name type="scientific">Brachybacterium paraconglomeratum</name>
    <dbReference type="NCBI Taxonomy" id="173362"/>
    <lineage>
        <taxon>Bacteria</taxon>
        <taxon>Bacillati</taxon>
        <taxon>Actinomycetota</taxon>
        <taxon>Actinomycetes</taxon>
        <taxon>Micrococcales</taxon>
        <taxon>Dermabacteraceae</taxon>
        <taxon>Brachybacterium</taxon>
    </lineage>
</organism>
<dbReference type="RefSeq" id="WP_126987826.1">
    <property type="nucleotide sequence ID" value="NZ_ML133857.1"/>
</dbReference>
<evidence type="ECO:0000256" key="2">
    <source>
        <dbReference type="SAM" id="Phobius"/>
    </source>
</evidence>
<gene>
    <name evidence="4" type="ORF">DS079_11420</name>
</gene>
<evidence type="ECO:0000259" key="3">
    <source>
        <dbReference type="Pfam" id="PF04892"/>
    </source>
</evidence>
<feature type="transmembrane region" description="Helical" evidence="2">
    <location>
        <begin position="21"/>
        <end position="42"/>
    </location>
</feature>
<keyword evidence="2" id="KW-0472">Membrane</keyword>
<keyword evidence="2" id="KW-0812">Transmembrane</keyword>
<feature type="domain" description="VanZ-like" evidence="3">
    <location>
        <begin position="25"/>
        <end position="145"/>
    </location>
</feature>
<keyword evidence="5" id="KW-1185">Reference proteome</keyword>
<dbReference type="EMBL" id="QOCI01000009">
    <property type="protein sequence ID" value="RRR17898.1"/>
    <property type="molecule type" value="Genomic_DNA"/>
</dbReference>
<proteinExistence type="predicted"/>
<sequence>MARLAPEAGAAQRTGPALPRPLRLLAALVLLLYPLAAGALLLTSDGWAVNRLNVRIWYAVTGALGLREQVTPEMFAALANVALFVPFFAALAVLVPTWWWVAAGAGLSIAVELYQGEIGTREQDLVDILANTAGAALGVGLGLLVRRFAGSRARNRRTERPADASARQPGLSAAGSAPSAPTTPGAPRAETGHGPGGGPDDHD</sequence>
<evidence type="ECO:0000256" key="1">
    <source>
        <dbReference type="SAM" id="MobiDB-lite"/>
    </source>
</evidence>